<keyword evidence="1" id="KW-0472">Membrane</keyword>
<dbReference type="Proteomes" id="UP001239462">
    <property type="component" value="Unassembled WGS sequence"/>
</dbReference>
<protein>
    <recommendedName>
        <fullName evidence="4">Prepilin-type N-terminal cleavage/methylation domain-containing protein</fullName>
    </recommendedName>
</protein>
<accession>A0ABT7PLM2</accession>
<evidence type="ECO:0008006" key="4">
    <source>
        <dbReference type="Google" id="ProtNLM"/>
    </source>
</evidence>
<evidence type="ECO:0000313" key="3">
    <source>
        <dbReference type="Proteomes" id="UP001239462"/>
    </source>
</evidence>
<dbReference type="InterPro" id="IPR045584">
    <property type="entry name" value="Pilin-like"/>
</dbReference>
<comment type="caution">
    <text evidence="2">The sequence shown here is derived from an EMBL/GenBank/DDBJ whole genome shotgun (WGS) entry which is preliminary data.</text>
</comment>
<dbReference type="Gene3D" id="3.30.700.10">
    <property type="entry name" value="Glycoprotein, Type 4 Pilin"/>
    <property type="match status" value="1"/>
</dbReference>
<gene>
    <name evidence="2" type="ORF">QTN89_18220</name>
</gene>
<proteinExistence type="predicted"/>
<evidence type="ECO:0000313" key="2">
    <source>
        <dbReference type="EMBL" id="MDM4017390.1"/>
    </source>
</evidence>
<reference evidence="2 3" key="1">
    <citation type="submission" date="2023-06" db="EMBL/GenBank/DDBJ databases">
        <title>Roseiconus lacunae JC819 isolated from Gulf of Mannar region, Tamil Nadu.</title>
        <authorList>
            <person name="Pk S."/>
            <person name="Ch S."/>
            <person name="Ch V.R."/>
        </authorList>
    </citation>
    <scope>NUCLEOTIDE SEQUENCE [LARGE SCALE GENOMIC DNA]</scope>
    <source>
        <strain evidence="2 3">JC819</strain>
    </source>
</reference>
<dbReference type="SUPFAM" id="SSF54523">
    <property type="entry name" value="Pili subunits"/>
    <property type="match status" value="1"/>
</dbReference>
<keyword evidence="3" id="KW-1185">Reference proteome</keyword>
<sequence length="177" mass="19676">MPRCHRGVTVFELTVVILIVGLLAAIGTPHFASSVRQRDLRNTAFEVASLVRYIRDAAVNEGRTIRFSVDDHEDVFFSADVEHPQTPGMPLRYCVKQHPKSTFDIQASFDTHLSVAFDYEGMPWANGQRLATGLIRITTEASGYDIRFDSADSQVFVHPTPDHVFDSLAGSSDGELH</sequence>
<evidence type="ECO:0000256" key="1">
    <source>
        <dbReference type="SAM" id="Phobius"/>
    </source>
</evidence>
<keyword evidence="1" id="KW-1133">Transmembrane helix</keyword>
<organism evidence="2 3">
    <name type="scientific">Roseiconus lacunae</name>
    <dbReference type="NCBI Taxonomy" id="2605694"/>
    <lineage>
        <taxon>Bacteria</taxon>
        <taxon>Pseudomonadati</taxon>
        <taxon>Planctomycetota</taxon>
        <taxon>Planctomycetia</taxon>
        <taxon>Pirellulales</taxon>
        <taxon>Pirellulaceae</taxon>
        <taxon>Roseiconus</taxon>
    </lineage>
</organism>
<dbReference type="EMBL" id="JASZZN010000013">
    <property type="protein sequence ID" value="MDM4017390.1"/>
    <property type="molecule type" value="Genomic_DNA"/>
</dbReference>
<feature type="transmembrane region" description="Helical" evidence="1">
    <location>
        <begin position="7"/>
        <end position="27"/>
    </location>
</feature>
<name>A0ABT7PLM2_9BACT</name>
<dbReference type="RefSeq" id="WP_289164845.1">
    <property type="nucleotide sequence ID" value="NZ_JASZZN010000013.1"/>
</dbReference>
<keyword evidence="1" id="KW-0812">Transmembrane</keyword>